<reference evidence="2 3" key="1">
    <citation type="journal article" date="2018" name="Front. Plant Sci.">
        <title>Red Clover (Trifolium pratense) and Zigzag Clover (T. medium) - A Picture of Genomic Similarities and Differences.</title>
        <authorList>
            <person name="Dluhosova J."/>
            <person name="Istvanek J."/>
            <person name="Nedelnik J."/>
            <person name="Repkova J."/>
        </authorList>
    </citation>
    <scope>NUCLEOTIDE SEQUENCE [LARGE SCALE GENOMIC DNA]</scope>
    <source>
        <strain evidence="3">cv. 10/8</strain>
        <tissue evidence="2">Leaf</tissue>
    </source>
</reference>
<dbReference type="AlphaFoldDB" id="A0A392P0J0"/>
<proteinExistence type="predicted"/>
<name>A0A392P0J0_9FABA</name>
<comment type="caution">
    <text evidence="2">The sequence shown here is derived from an EMBL/GenBank/DDBJ whole genome shotgun (WGS) entry which is preliminary data.</text>
</comment>
<evidence type="ECO:0000313" key="3">
    <source>
        <dbReference type="Proteomes" id="UP000265520"/>
    </source>
</evidence>
<feature type="region of interest" description="Disordered" evidence="1">
    <location>
        <begin position="63"/>
        <end position="98"/>
    </location>
</feature>
<accession>A0A392P0J0</accession>
<organism evidence="2 3">
    <name type="scientific">Trifolium medium</name>
    <dbReference type="NCBI Taxonomy" id="97028"/>
    <lineage>
        <taxon>Eukaryota</taxon>
        <taxon>Viridiplantae</taxon>
        <taxon>Streptophyta</taxon>
        <taxon>Embryophyta</taxon>
        <taxon>Tracheophyta</taxon>
        <taxon>Spermatophyta</taxon>
        <taxon>Magnoliopsida</taxon>
        <taxon>eudicotyledons</taxon>
        <taxon>Gunneridae</taxon>
        <taxon>Pentapetalae</taxon>
        <taxon>rosids</taxon>
        <taxon>fabids</taxon>
        <taxon>Fabales</taxon>
        <taxon>Fabaceae</taxon>
        <taxon>Papilionoideae</taxon>
        <taxon>50 kb inversion clade</taxon>
        <taxon>NPAAA clade</taxon>
        <taxon>Hologalegina</taxon>
        <taxon>IRL clade</taxon>
        <taxon>Trifolieae</taxon>
        <taxon>Trifolium</taxon>
    </lineage>
</organism>
<protein>
    <submittedName>
        <fullName evidence="2">Myb-like transcription factor family protein</fullName>
    </submittedName>
</protein>
<feature type="compositionally biased region" description="Polar residues" evidence="1">
    <location>
        <begin position="89"/>
        <end position="98"/>
    </location>
</feature>
<evidence type="ECO:0000256" key="1">
    <source>
        <dbReference type="SAM" id="MobiDB-lite"/>
    </source>
</evidence>
<sequence>MFLVGNIYVQPQEYAAVATTTTVSEELTKITTPTGIYAPVAIHPPTITTVIKPKCQKLELCENSNSEERTNHSEGVIVHSNSPASSSSTHNITTSPHC</sequence>
<dbReference type="EMBL" id="LXQA010058944">
    <property type="protein sequence ID" value="MCI05527.1"/>
    <property type="molecule type" value="Genomic_DNA"/>
</dbReference>
<dbReference type="Proteomes" id="UP000265520">
    <property type="component" value="Unassembled WGS sequence"/>
</dbReference>
<evidence type="ECO:0000313" key="2">
    <source>
        <dbReference type="EMBL" id="MCI05527.1"/>
    </source>
</evidence>
<feature type="compositionally biased region" description="Basic and acidic residues" evidence="1">
    <location>
        <begin position="63"/>
        <end position="72"/>
    </location>
</feature>
<keyword evidence="3" id="KW-1185">Reference proteome</keyword>